<evidence type="ECO:0000256" key="2">
    <source>
        <dbReference type="ARBA" id="ARBA00022729"/>
    </source>
</evidence>
<dbReference type="OrthoDB" id="186535at2157"/>
<protein>
    <submittedName>
        <fullName evidence="5">Polysaccharide deacetylase</fullName>
    </submittedName>
</protein>
<accession>D8J446</accession>
<dbReference type="GO" id="GO:0005975">
    <property type="term" value="P:carbohydrate metabolic process"/>
    <property type="evidence" value="ECO:0007669"/>
    <property type="project" value="InterPro"/>
</dbReference>
<gene>
    <name evidence="5" type="ordered locus">HacjB3_10275</name>
</gene>
<evidence type="ECO:0000259" key="4">
    <source>
        <dbReference type="Pfam" id="PF01522"/>
    </source>
</evidence>
<name>D8J446_HALJB</name>
<keyword evidence="2" id="KW-0732">Signal</keyword>
<dbReference type="PATRIC" id="fig|795797.18.peg.2050"/>
<dbReference type="GeneID" id="9419865"/>
<evidence type="ECO:0000256" key="3">
    <source>
        <dbReference type="SAM" id="MobiDB-lite"/>
    </source>
</evidence>
<dbReference type="EMBL" id="CP002062">
    <property type="protein sequence ID" value="ADJ15438.1"/>
    <property type="molecule type" value="Genomic_DNA"/>
</dbReference>
<sequence>MRRGPLSKTVSHSSPISRRRILRYGATGGVLALAGCLADGSREPDDPDDHRDENRRDDGSDGGSDDGASGDEDSTPPEPPDGGAVVFVYDDGPMEDYTQALPAHRRFDAPATAGIVSDWVGRDDYQDNGCMDVEHLEELVDAGWEIASHTTEHIAVGTFPLVEDAHPDDTRIYPEEIRHGYHRDRTLELTDGERTIHRTVADYGTDDTGRYIDLDRSLGDTCAAGETVIRYPQEQVDAALRESKHTLEGLGFDIGTLLAPYDNFDEYSRELASEYYSGIANARHGKRVNAREGFDPYRTRRDYFIEYTDRESVKRDLDEIAETGALGVMGAHTYKEEVSEERIRETLSWVHEREITVLTLREAIERYA</sequence>
<organism evidence="5 6">
    <name type="scientific">Halalkalicoccus jeotgali (strain DSM 18796 / CECT 7217 / JCM 14584 / KCTC 4019 / B3)</name>
    <dbReference type="NCBI Taxonomy" id="795797"/>
    <lineage>
        <taxon>Archaea</taxon>
        <taxon>Methanobacteriati</taxon>
        <taxon>Methanobacteriota</taxon>
        <taxon>Stenosarchaea group</taxon>
        <taxon>Halobacteria</taxon>
        <taxon>Halobacteriales</taxon>
        <taxon>Halococcaceae</taxon>
        <taxon>Halalkalicoccus</taxon>
    </lineage>
</organism>
<dbReference type="eggNOG" id="arCOG09161">
    <property type="taxonomic scope" value="Archaea"/>
</dbReference>
<dbReference type="RefSeq" id="WP_013199490.1">
    <property type="nucleotide sequence ID" value="NC_014297.1"/>
</dbReference>
<dbReference type="InterPro" id="IPR011330">
    <property type="entry name" value="Glyco_hydro/deAcase_b/a-brl"/>
</dbReference>
<dbReference type="KEGG" id="hje:HacjB3_10275"/>
<dbReference type="Proteomes" id="UP000000390">
    <property type="component" value="Chromosome"/>
</dbReference>
<feature type="compositionally biased region" description="Basic and acidic residues" evidence="3">
    <location>
        <begin position="40"/>
        <end position="59"/>
    </location>
</feature>
<feature type="region of interest" description="Disordered" evidence="3">
    <location>
        <begin position="37"/>
        <end position="88"/>
    </location>
</feature>
<dbReference type="AlphaFoldDB" id="D8J446"/>
<reference evidence="5 6" key="1">
    <citation type="journal article" date="2010" name="J. Bacteriol.">
        <title>Complete genome sequence of Halalkalicoccus jeotgali B3(T), an extremely halophilic archaeon.</title>
        <authorList>
            <person name="Roh S.W."/>
            <person name="Nam Y.D."/>
            <person name="Nam S.H."/>
            <person name="Choi S.H."/>
            <person name="Park H.S."/>
            <person name="Bae J.W."/>
        </authorList>
    </citation>
    <scope>NUCLEOTIDE SEQUENCE [LARGE SCALE GENOMIC DNA]</scope>
    <source>
        <strain evidence="6">DSM 18796 / CECT 7217 / JCM 14584 / KCTC 4019 / B3</strain>
    </source>
</reference>
<proteinExistence type="predicted"/>
<dbReference type="PANTHER" id="PTHR34216:SF3">
    <property type="entry name" value="POLY-BETA-1,6-N-ACETYL-D-GLUCOSAMINE N-DEACETYLASE"/>
    <property type="match status" value="1"/>
</dbReference>
<dbReference type="GO" id="GO:0016810">
    <property type="term" value="F:hydrolase activity, acting on carbon-nitrogen (but not peptide) bonds"/>
    <property type="evidence" value="ECO:0007669"/>
    <property type="project" value="InterPro"/>
</dbReference>
<comment type="subcellular location">
    <subcellularLocation>
        <location evidence="1">Secreted</location>
    </subcellularLocation>
</comment>
<dbReference type="Pfam" id="PF01522">
    <property type="entry name" value="Polysacc_deac_1"/>
    <property type="match status" value="1"/>
</dbReference>
<dbReference type="CDD" id="cd10970">
    <property type="entry name" value="CE4_DAC_u1_6s"/>
    <property type="match status" value="1"/>
</dbReference>
<evidence type="ECO:0000313" key="5">
    <source>
        <dbReference type="EMBL" id="ADJ15438.1"/>
    </source>
</evidence>
<evidence type="ECO:0000256" key="1">
    <source>
        <dbReference type="ARBA" id="ARBA00004613"/>
    </source>
</evidence>
<dbReference type="HOGENOM" id="CLU_055389_0_0_2"/>
<dbReference type="InterPro" id="IPR051398">
    <property type="entry name" value="Polysacch_Deacetylase"/>
</dbReference>
<dbReference type="SUPFAM" id="SSF88713">
    <property type="entry name" value="Glycoside hydrolase/deacetylase"/>
    <property type="match status" value="1"/>
</dbReference>
<evidence type="ECO:0000313" key="6">
    <source>
        <dbReference type="Proteomes" id="UP000000390"/>
    </source>
</evidence>
<dbReference type="GO" id="GO:0005576">
    <property type="term" value="C:extracellular region"/>
    <property type="evidence" value="ECO:0007669"/>
    <property type="project" value="UniProtKB-SubCell"/>
</dbReference>
<dbReference type="InterPro" id="IPR002509">
    <property type="entry name" value="NODB_dom"/>
</dbReference>
<dbReference type="PANTHER" id="PTHR34216">
    <property type="match status" value="1"/>
</dbReference>
<feature type="domain" description="NodB homology" evidence="4">
    <location>
        <begin position="80"/>
        <end position="182"/>
    </location>
</feature>
<dbReference type="Gene3D" id="3.20.20.370">
    <property type="entry name" value="Glycoside hydrolase/deacetylase"/>
    <property type="match status" value="1"/>
</dbReference>